<dbReference type="EMBL" id="JRES01000716">
    <property type="protein sequence ID" value="KNC28995.1"/>
    <property type="molecule type" value="Genomic_DNA"/>
</dbReference>
<protein>
    <submittedName>
        <fullName evidence="1">Uncharacterized protein</fullName>
    </submittedName>
</protein>
<dbReference type="AlphaFoldDB" id="A0A0L0C9V9"/>
<dbReference type="Proteomes" id="UP000037069">
    <property type="component" value="Unassembled WGS sequence"/>
</dbReference>
<evidence type="ECO:0000313" key="1">
    <source>
        <dbReference type="EMBL" id="KNC28995.1"/>
    </source>
</evidence>
<sequence>MTACYHANLRLIHPEDAFQPPLIEVNPWDISSLNQRQTSYGKRMMRVQYGSNVDEVGIVAIYPEEMGRREVGTSQEEEALLRSSGHLKASKAVILRIENMLMVRTQKMLEDLVYDMTTQSLIRASQAVIFRIENVLRGSSGHLKASKAVISRIDNMLMVRTQKKLEDLV</sequence>
<accession>A0A0L0C9V9</accession>
<organism evidence="1 2">
    <name type="scientific">Lucilia cuprina</name>
    <name type="common">Green bottle fly</name>
    <name type="synonym">Australian sheep blowfly</name>
    <dbReference type="NCBI Taxonomy" id="7375"/>
    <lineage>
        <taxon>Eukaryota</taxon>
        <taxon>Metazoa</taxon>
        <taxon>Ecdysozoa</taxon>
        <taxon>Arthropoda</taxon>
        <taxon>Hexapoda</taxon>
        <taxon>Insecta</taxon>
        <taxon>Pterygota</taxon>
        <taxon>Neoptera</taxon>
        <taxon>Endopterygota</taxon>
        <taxon>Diptera</taxon>
        <taxon>Brachycera</taxon>
        <taxon>Muscomorpha</taxon>
        <taxon>Oestroidea</taxon>
        <taxon>Calliphoridae</taxon>
        <taxon>Luciliinae</taxon>
        <taxon>Lucilia</taxon>
    </lineage>
</organism>
<proteinExistence type="predicted"/>
<name>A0A0L0C9V9_LUCCU</name>
<comment type="caution">
    <text evidence="1">The sequence shown here is derived from an EMBL/GenBank/DDBJ whole genome shotgun (WGS) entry which is preliminary data.</text>
</comment>
<gene>
    <name evidence="1" type="ORF">FF38_00389</name>
</gene>
<keyword evidence="2" id="KW-1185">Reference proteome</keyword>
<evidence type="ECO:0000313" key="2">
    <source>
        <dbReference type="Proteomes" id="UP000037069"/>
    </source>
</evidence>
<reference evidence="1 2" key="1">
    <citation type="journal article" date="2015" name="Nat. Commun.">
        <title>Lucilia cuprina genome unlocks parasitic fly biology to underpin future interventions.</title>
        <authorList>
            <person name="Anstead C.A."/>
            <person name="Korhonen P.K."/>
            <person name="Young N.D."/>
            <person name="Hall R.S."/>
            <person name="Jex A.R."/>
            <person name="Murali S.C."/>
            <person name="Hughes D.S."/>
            <person name="Lee S.F."/>
            <person name="Perry T."/>
            <person name="Stroehlein A.J."/>
            <person name="Ansell B.R."/>
            <person name="Breugelmans B."/>
            <person name="Hofmann A."/>
            <person name="Qu J."/>
            <person name="Dugan S."/>
            <person name="Lee S.L."/>
            <person name="Chao H."/>
            <person name="Dinh H."/>
            <person name="Han Y."/>
            <person name="Doddapaneni H.V."/>
            <person name="Worley K.C."/>
            <person name="Muzny D.M."/>
            <person name="Ioannidis P."/>
            <person name="Waterhouse R.M."/>
            <person name="Zdobnov E.M."/>
            <person name="James P.J."/>
            <person name="Bagnall N.H."/>
            <person name="Kotze A.C."/>
            <person name="Gibbs R.A."/>
            <person name="Richards S."/>
            <person name="Batterham P."/>
            <person name="Gasser R.B."/>
        </authorList>
    </citation>
    <scope>NUCLEOTIDE SEQUENCE [LARGE SCALE GENOMIC DNA]</scope>
    <source>
        <strain evidence="1 2">LS</strain>
        <tissue evidence="1">Full body</tissue>
    </source>
</reference>